<dbReference type="STRING" id="1492738.FEM21_19470"/>
<dbReference type="Pfam" id="PF10043">
    <property type="entry name" value="DUF2279"/>
    <property type="match status" value="1"/>
</dbReference>
<dbReference type="PATRIC" id="fig|1492738.3.peg.1936"/>
<proteinExistence type="predicted"/>
<sequence length="304" mass="34568">MKYKNIFLFCFLLTISNCLAQNGIERFLKPSDSLNLKRTKAVFISEAAVSTVALVGLNQLWYADYPRSKFHFINDNKDWLQMDKAGHIYSSYHLGRLGSEMLQWSGASSKQQLIYGAGLGFAFLTAVEVLDGFSSEWGASTGDVIANATGTALYVSQELLWKEQRITPKFSFHTTQFAKYRPEVLGSSFSEQILKDYNGQTYWLSANLKSFFKDSKIPKILNIAIGYGADGMIDSRGENTTFLAHENWQRSRQFYLSLDLDLTKIETKSHFLKTFFSVFSVLKIPAPTLEYTANEGFRTHLLYF</sequence>
<comment type="caution">
    <text evidence="2">The sequence shown here is derived from an EMBL/GenBank/DDBJ whole genome shotgun (WGS) entry which is preliminary data.</text>
</comment>
<feature type="signal peptide" evidence="1">
    <location>
        <begin position="1"/>
        <end position="20"/>
    </location>
</feature>
<dbReference type="InterPro" id="IPR018736">
    <property type="entry name" value="DUF2279_periplasmic_lipo"/>
</dbReference>
<dbReference type="eggNOG" id="COG5544">
    <property type="taxonomic scope" value="Bacteria"/>
</dbReference>
<evidence type="ECO:0000313" key="2">
    <source>
        <dbReference type="EMBL" id="KDN54942.1"/>
    </source>
</evidence>
<feature type="chain" id="PRO_5001629122" description="DUF2279 domain-containing protein" evidence="1">
    <location>
        <begin position="21"/>
        <end position="304"/>
    </location>
</feature>
<gene>
    <name evidence="2" type="ORF">FEM21_19470</name>
</gene>
<dbReference type="EMBL" id="JNCA01000017">
    <property type="protein sequence ID" value="KDN54942.1"/>
    <property type="molecule type" value="Genomic_DNA"/>
</dbReference>
<keyword evidence="1" id="KW-0732">Signal</keyword>
<evidence type="ECO:0000313" key="3">
    <source>
        <dbReference type="Proteomes" id="UP000027064"/>
    </source>
</evidence>
<keyword evidence="3" id="KW-1185">Reference proteome</keyword>
<evidence type="ECO:0000256" key="1">
    <source>
        <dbReference type="SAM" id="SignalP"/>
    </source>
</evidence>
<accession>A0A066WLQ1</accession>
<organism evidence="2 3">
    <name type="scientific">Flavobacterium seoulense</name>
    <dbReference type="NCBI Taxonomy" id="1492738"/>
    <lineage>
        <taxon>Bacteria</taxon>
        <taxon>Pseudomonadati</taxon>
        <taxon>Bacteroidota</taxon>
        <taxon>Flavobacteriia</taxon>
        <taxon>Flavobacteriales</taxon>
        <taxon>Flavobacteriaceae</taxon>
        <taxon>Flavobacterium</taxon>
    </lineage>
</organism>
<name>A0A066WLQ1_9FLAO</name>
<evidence type="ECO:0008006" key="4">
    <source>
        <dbReference type="Google" id="ProtNLM"/>
    </source>
</evidence>
<reference evidence="2 3" key="1">
    <citation type="submission" date="2014-05" db="EMBL/GenBank/DDBJ databases">
        <title>Genome Sequence of Flavobacterium sp. EM1321.</title>
        <authorList>
            <person name="Shin S.-K."/>
            <person name="Yi H."/>
        </authorList>
    </citation>
    <scope>NUCLEOTIDE SEQUENCE [LARGE SCALE GENOMIC DNA]</scope>
    <source>
        <strain evidence="2 3">EM1321</strain>
    </source>
</reference>
<protein>
    <recommendedName>
        <fullName evidence="4">DUF2279 domain-containing protein</fullName>
    </recommendedName>
</protein>
<dbReference type="Proteomes" id="UP000027064">
    <property type="component" value="Unassembled WGS sequence"/>
</dbReference>
<dbReference type="AlphaFoldDB" id="A0A066WLQ1"/>